<protein>
    <submittedName>
        <fullName evidence="2">Uncharacterized protein</fullName>
    </submittedName>
</protein>
<keyword evidence="1" id="KW-0472">Membrane</keyword>
<evidence type="ECO:0000256" key="1">
    <source>
        <dbReference type="SAM" id="Phobius"/>
    </source>
</evidence>
<evidence type="ECO:0000313" key="2">
    <source>
        <dbReference type="EMBL" id="KAG0247798.1"/>
    </source>
</evidence>
<dbReference type="Proteomes" id="UP000807716">
    <property type="component" value="Unassembled WGS sequence"/>
</dbReference>
<sequence>PGTPVAEPGRGSMLIIFAAFVVWYDEDKNKLRAKFVDESIYIWPSTGKAHT</sequence>
<feature type="transmembrane region" description="Helical" evidence="1">
    <location>
        <begin position="6"/>
        <end position="24"/>
    </location>
</feature>
<dbReference type="AlphaFoldDB" id="A0A9P6TVC6"/>
<keyword evidence="1" id="KW-1133">Transmembrane helix</keyword>
<reference evidence="2" key="1">
    <citation type="journal article" date="2020" name="Fungal Divers.">
        <title>Resolving the Mortierellaceae phylogeny through synthesis of multi-gene phylogenetics and phylogenomics.</title>
        <authorList>
            <person name="Vandepol N."/>
            <person name="Liber J."/>
            <person name="Desiro A."/>
            <person name="Na H."/>
            <person name="Kennedy M."/>
            <person name="Barry K."/>
            <person name="Grigoriev I.V."/>
            <person name="Miller A.N."/>
            <person name="O'Donnell K."/>
            <person name="Stajich J.E."/>
            <person name="Bonito G."/>
        </authorList>
    </citation>
    <scope>NUCLEOTIDE SEQUENCE</scope>
    <source>
        <strain evidence="2">BC1065</strain>
    </source>
</reference>
<dbReference type="EMBL" id="JAAAJB010001534">
    <property type="protein sequence ID" value="KAG0247798.1"/>
    <property type="molecule type" value="Genomic_DNA"/>
</dbReference>
<dbReference type="OrthoDB" id="2441967at2759"/>
<evidence type="ECO:0000313" key="3">
    <source>
        <dbReference type="Proteomes" id="UP000807716"/>
    </source>
</evidence>
<organism evidence="2 3">
    <name type="scientific">Actinomortierella ambigua</name>
    <dbReference type="NCBI Taxonomy" id="1343610"/>
    <lineage>
        <taxon>Eukaryota</taxon>
        <taxon>Fungi</taxon>
        <taxon>Fungi incertae sedis</taxon>
        <taxon>Mucoromycota</taxon>
        <taxon>Mortierellomycotina</taxon>
        <taxon>Mortierellomycetes</taxon>
        <taxon>Mortierellales</taxon>
        <taxon>Mortierellaceae</taxon>
        <taxon>Actinomortierella</taxon>
    </lineage>
</organism>
<keyword evidence="3" id="KW-1185">Reference proteome</keyword>
<gene>
    <name evidence="2" type="ORF">DFQ27_001575</name>
</gene>
<feature type="non-terminal residue" evidence="2">
    <location>
        <position position="51"/>
    </location>
</feature>
<keyword evidence="1" id="KW-0812">Transmembrane</keyword>
<name>A0A9P6TVC6_9FUNG</name>
<comment type="caution">
    <text evidence="2">The sequence shown here is derived from an EMBL/GenBank/DDBJ whole genome shotgun (WGS) entry which is preliminary data.</text>
</comment>
<proteinExistence type="predicted"/>
<feature type="non-terminal residue" evidence="2">
    <location>
        <position position="1"/>
    </location>
</feature>
<accession>A0A9P6TVC6</accession>